<dbReference type="InterPro" id="IPR038770">
    <property type="entry name" value="Na+/solute_symporter_sf"/>
</dbReference>
<evidence type="ECO:0000256" key="3">
    <source>
        <dbReference type="ARBA" id="ARBA00022448"/>
    </source>
</evidence>
<evidence type="ECO:0000256" key="8">
    <source>
        <dbReference type="SAM" id="Phobius"/>
    </source>
</evidence>
<keyword evidence="5 8" id="KW-0812">Transmembrane</keyword>
<dbReference type="GO" id="GO:0015105">
    <property type="term" value="F:arsenite transmembrane transporter activity"/>
    <property type="evidence" value="ECO:0007669"/>
    <property type="project" value="TreeGrafter"/>
</dbReference>
<comment type="similarity">
    <text evidence="2">Belongs to the arsenical resistance-3 (ACR3) (TC 2.A.59) family.</text>
</comment>
<reference evidence="10" key="1">
    <citation type="journal article" date="2020" name="Microbiol. Resour. Announc.">
        <title>Draft Genome Sequences of Thiorhodococcus mannitoliphagus and Thiorhodococcus minor, Purple Sulfur Photosynthetic Bacteria in the Gammaproteobacterial Family Chromatiaceae.</title>
        <authorList>
            <person name="Aviles F.A."/>
            <person name="Meyer T.E."/>
            <person name="Kyndt J.A."/>
        </authorList>
    </citation>
    <scope>NUCLEOTIDE SEQUENCE [LARGE SCALE GENOMIC DNA]</scope>
    <source>
        <strain evidence="10">DSM 18266</strain>
    </source>
</reference>
<dbReference type="GO" id="GO:0015297">
    <property type="term" value="F:antiporter activity"/>
    <property type="evidence" value="ECO:0007669"/>
    <property type="project" value="InterPro"/>
</dbReference>
<keyword evidence="7 8" id="KW-0472">Membrane</keyword>
<dbReference type="InterPro" id="IPR004706">
    <property type="entry name" value="Arsenical-R_Acr3"/>
</dbReference>
<feature type="transmembrane region" description="Helical" evidence="8">
    <location>
        <begin position="6"/>
        <end position="23"/>
    </location>
</feature>
<dbReference type="GO" id="GO:0005886">
    <property type="term" value="C:plasma membrane"/>
    <property type="evidence" value="ECO:0007669"/>
    <property type="project" value="UniProtKB-SubCell"/>
</dbReference>
<keyword evidence="10" id="KW-1185">Reference proteome</keyword>
<dbReference type="Gene3D" id="1.20.1530.20">
    <property type="match status" value="1"/>
</dbReference>
<reference evidence="9 10" key="2">
    <citation type="submission" date="2020-02" db="EMBL/GenBank/DDBJ databases">
        <title>Genome sequences of Thiorhodococcus mannitoliphagus and Thiorhodococcus minor, purple sulfur photosynthetic bacteria in the gammaproteobacterial family, Chromatiaceae.</title>
        <authorList>
            <person name="Aviles F.A."/>
            <person name="Meyer T.E."/>
            <person name="Kyndt J.A."/>
        </authorList>
    </citation>
    <scope>NUCLEOTIDE SEQUENCE [LARGE SCALE GENOMIC DNA]</scope>
    <source>
        <strain evidence="9 10">DSM 18266</strain>
    </source>
</reference>
<evidence type="ECO:0000256" key="6">
    <source>
        <dbReference type="ARBA" id="ARBA00022989"/>
    </source>
</evidence>
<evidence type="ECO:0000256" key="5">
    <source>
        <dbReference type="ARBA" id="ARBA00022692"/>
    </source>
</evidence>
<comment type="subcellular location">
    <subcellularLocation>
        <location evidence="1">Cell membrane</location>
        <topology evidence="1">Multi-pass membrane protein</topology>
    </subcellularLocation>
</comment>
<evidence type="ECO:0000256" key="1">
    <source>
        <dbReference type="ARBA" id="ARBA00004651"/>
    </source>
</evidence>
<keyword evidence="6 8" id="KW-1133">Transmembrane helix</keyword>
<dbReference type="RefSeq" id="WP_164655460.1">
    <property type="nucleotide sequence ID" value="NZ_JAAIJR010000096.1"/>
</dbReference>
<protein>
    <recommendedName>
        <fullName evidence="11">Bile acid:sodium symporter family protein</fullName>
    </recommendedName>
</protein>
<dbReference type="PANTHER" id="PTHR43057:SF1">
    <property type="entry name" value="ARSENICAL-RESISTANCE PROTEIN 3"/>
    <property type="match status" value="1"/>
</dbReference>
<evidence type="ECO:0000313" key="10">
    <source>
        <dbReference type="Proteomes" id="UP000471640"/>
    </source>
</evidence>
<evidence type="ECO:0000313" key="9">
    <source>
        <dbReference type="EMBL" id="NEX22364.1"/>
    </source>
</evidence>
<name>A0A6P1E2W8_9GAMM</name>
<evidence type="ECO:0000256" key="4">
    <source>
        <dbReference type="ARBA" id="ARBA00022475"/>
    </source>
</evidence>
<dbReference type="Pfam" id="PF01758">
    <property type="entry name" value="SBF"/>
    <property type="match status" value="1"/>
</dbReference>
<proteinExistence type="inferred from homology"/>
<evidence type="ECO:0000256" key="2">
    <source>
        <dbReference type="ARBA" id="ARBA00010110"/>
    </source>
</evidence>
<feature type="transmembrane region" description="Helical" evidence="8">
    <location>
        <begin position="174"/>
        <end position="192"/>
    </location>
</feature>
<dbReference type="InterPro" id="IPR002657">
    <property type="entry name" value="BilAc:Na_symport/Acr3"/>
</dbReference>
<feature type="transmembrane region" description="Helical" evidence="8">
    <location>
        <begin position="227"/>
        <end position="247"/>
    </location>
</feature>
<organism evidence="9 10">
    <name type="scientific">Thiorhodococcus mannitoliphagus</name>
    <dbReference type="NCBI Taxonomy" id="329406"/>
    <lineage>
        <taxon>Bacteria</taxon>
        <taxon>Pseudomonadati</taxon>
        <taxon>Pseudomonadota</taxon>
        <taxon>Gammaproteobacteria</taxon>
        <taxon>Chromatiales</taxon>
        <taxon>Chromatiaceae</taxon>
        <taxon>Thiorhodococcus</taxon>
    </lineage>
</organism>
<feature type="transmembrane region" description="Helical" evidence="8">
    <location>
        <begin position="99"/>
        <end position="123"/>
    </location>
</feature>
<dbReference type="AlphaFoldDB" id="A0A6P1E2W8"/>
<evidence type="ECO:0008006" key="11">
    <source>
        <dbReference type="Google" id="ProtNLM"/>
    </source>
</evidence>
<dbReference type="EMBL" id="JAAIJR010000096">
    <property type="protein sequence ID" value="NEX22364.1"/>
    <property type="molecule type" value="Genomic_DNA"/>
</dbReference>
<feature type="transmembrane region" description="Helical" evidence="8">
    <location>
        <begin position="253"/>
        <end position="274"/>
    </location>
</feature>
<feature type="transmembrane region" description="Helical" evidence="8">
    <location>
        <begin position="43"/>
        <end position="66"/>
    </location>
</feature>
<comment type="caution">
    <text evidence="9">The sequence shown here is derived from an EMBL/GenBank/DDBJ whole genome shotgun (WGS) entry which is preliminary data.</text>
</comment>
<keyword evidence="4" id="KW-1003">Cell membrane</keyword>
<sequence>MMPESFDLALKVALVVFMAGNLLDMGLRLDPRAALGGLRDTRFVIYTLLWGFVLSPALAVGVSLLIPLDRAYAIGLILMGLAPCAPFLPPIVDKAKGDLGYTAALMLLTAVGTVVVMPFALPLLVQGLSVTSWQIARPLLAIILLPLVIGMLTRHWSATGAAKVQPAVKKITGVATLATAVLLLVVYGEALFDVPGNLAVAALLLYFVVLAVLSYWFAFGLDYPKRIVLSTGMTTRNLGAAIAPLFATGGTDQQAMIMVVLGLPIMVAAALLAARWFGRGRQGGAVTHGG</sequence>
<accession>A0A6P1E2W8</accession>
<dbReference type="GO" id="GO:0015104">
    <property type="term" value="F:antimonite transmembrane transporter activity"/>
    <property type="evidence" value="ECO:0007669"/>
    <property type="project" value="TreeGrafter"/>
</dbReference>
<feature type="transmembrane region" description="Helical" evidence="8">
    <location>
        <begin position="72"/>
        <end position="92"/>
    </location>
</feature>
<evidence type="ECO:0000256" key="7">
    <source>
        <dbReference type="ARBA" id="ARBA00023136"/>
    </source>
</evidence>
<feature type="transmembrane region" description="Helical" evidence="8">
    <location>
        <begin position="198"/>
        <end position="218"/>
    </location>
</feature>
<dbReference type="Proteomes" id="UP000471640">
    <property type="component" value="Unassembled WGS sequence"/>
</dbReference>
<feature type="transmembrane region" description="Helical" evidence="8">
    <location>
        <begin position="135"/>
        <end position="153"/>
    </location>
</feature>
<gene>
    <name evidence="9" type="ORF">G3480_18980</name>
</gene>
<keyword evidence="3" id="KW-0813">Transport</keyword>
<dbReference type="PANTHER" id="PTHR43057">
    <property type="entry name" value="ARSENITE EFFLUX TRANSPORTER"/>
    <property type="match status" value="1"/>
</dbReference>